<evidence type="ECO:0000256" key="6">
    <source>
        <dbReference type="ARBA" id="ARBA00023136"/>
    </source>
</evidence>
<sequence length="234" mass="26259">MGLVSPYLFAWLPARLFTRRNPELKQLFTLFSNFLITGPKIGMVMDPYWLYKWSFDLETHATKFPKREDYIWYLSFVGGIIHIINYYFVGSPFLLSGLELALCYTACQDARGQQQGLFFFQIPAQMMPLAMIALTALMTGSIEATYVQFAGLVAAHLYDFLHRIFPEFGGGPNLIPTPSWVSWICGTPRVLQQGFGTATRQPDQAEGRTTGSRAGGPLPDSWRTRGTGHRLGGS</sequence>
<evidence type="ECO:0000256" key="4">
    <source>
        <dbReference type="ARBA" id="ARBA00022824"/>
    </source>
</evidence>
<feature type="transmembrane region" description="Helical" evidence="7">
    <location>
        <begin position="27"/>
        <end position="50"/>
    </location>
</feature>
<dbReference type="GO" id="GO:0005789">
    <property type="term" value="C:endoplasmic reticulum membrane"/>
    <property type="evidence" value="ECO:0007669"/>
    <property type="project" value="UniProtKB-SubCell"/>
</dbReference>
<gene>
    <name evidence="9" type="ORF">MKZ38_000841</name>
</gene>
<dbReference type="Proteomes" id="UP001201980">
    <property type="component" value="Unassembled WGS sequence"/>
</dbReference>
<reference evidence="9" key="1">
    <citation type="submission" date="2022-07" db="EMBL/GenBank/DDBJ databases">
        <title>Draft genome sequence of Zalerion maritima ATCC 34329, a (micro)plastics degrading marine fungus.</title>
        <authorList>
            <person name="Paco A."/>
            <person name="Goncalves M.F.M."/>
            <person name="Rocha-Santos T.A.P."/>
            <person name="Alves A."/>
        </authorList>
    </citation>
    <scope>NUCLEOTIDE SEQUENCE</scope>
    <source>
        <strain evidence="9">ATCC 34329</strain>
    </source>
</reference>
<proteinExistence type="inferred from homology"/>
<name>A0AAD5S5K6_9PEZI</name>
<organism evidence="9 10">
    <name type="scientific">Zalerion maritima</name>
    <dbReference type="NCBI Taxonomy" id="339359"/>
    <lineage>
        <taxon>Eukaryota</taxon>
        <taxon>Fungi</taxon>
        <taxon>Dikarya</taxon>
        <taxon>Ascomycota</taxon>
        <taxon>Pezizomycotina</taxon>
        <taxon>Sordariomycetes</taxon>
        <taxon>Lulworthiomycetidae</taxon>
        <taxon>Lulworthiales</taxon>
        <taxon>Lulworthiaceae</taxon>
        <taxon>Zalerion</taxon>
    </lineage>
</organism>
<dbReference type="GO" id="GO:0006950">
    <property type="term" value="P:response to stress"/>
    <property type="evidence" value="ECO:0007669"/>
    <property type="project" value="UniProtKB-ARBA"/>
</dbReference>
<keyword evidence="10" id="KW-1185">Reference proteome</keyword>
<accession>A0AAD5S5K6</accession>
<evidence type="ECO:0000313" key="10">
    <source>
        <dbReference type="Proteomes" id="UP001201980"/>
    </source>
</evidence>
<protein>
    <recommendedName>
        <fullName evidence="7">Derlin</fullName>
    </recommendedName>
</protein>
<evidence type="ECO:0000256" key="8">
    <source>
        <dbReference type="SAM" id="MobiDB-lite"/>
    </source>
</evidence>
<dbReference type="AlphaFoldDB" id="A0AAD5S5K6"/>
<comment type="caution">
    <text evidence="9">The sequence shown here is derived from an EMBL/GenBank/DDBJ whole genome shotgun (WGS) entry which is preliminary data.</text>
</comment>
<keyword evidence="6 7" id="KW-0472">Membrane</keyword>
<evidence type="ECO:0000313" key="9">
    <source>
        <dbReference type="EMBL" id="KAJ2906586.1"/>
    </source>
</evidence>
<feature type="transmembrane region" description="Helical" evidence="7">
    <location>
        <begin position="70"/>
        <end position="89"/>
    </location>
</feature>
<evidence type="ECO:0000256" key="1">
    <source>
        <dbReference type="ARBA" id="ARBA00004477"/>
    </source>
</evidence>
<evidence type="ECO:0000256" key="2">
    <source>
        <dbReference type="ARBA" id="ARBA00008917"/>
    </source>
</evidence>
<dbReference type="InterPro" id="IPR007599">
    <property type="entry name" value="DER1"/>
</dbReference>
<comment type="subcellular location">
    <subcellularLocation>
        <location evidence="1 7">Endoplasmic reticulum membrane</location>
        <topology evidence="1 7">Multi-pass membrane protein</topology>
    </subcellularLocation>
</comment>
<feature type="region of interest" description="Disordered" evidence="8">
    <location>
        <begin position="195"/>
        <end position="234"/>
    </location>
</feature>
<dbReference type="Pfam" id="PF04511">
    <property type="entry name" value="DER1"/>
    <property type="match status" value="1"/>
</dbReference>
<dbReference type="PANTHER" id="PTHR11009">
    <property type="entry name" value="DER1-LIKE PROTEIN, DERLIN"/>
    <property type="match status" value="1"/>
</dbReference>
<keyword evidence="5 7" id="KW-1133">Transmembrane helix</keyword>
<comment type="caution">
    <text evidence="7">Lacks conserved residue(s) required for the propagation of feature annotation.</text>
</comment>
<keyword evidence="4 7" id="KW-0256">Endoplasmic reticulum</keyword>
<feature type="compositionally biased region" description="Polar residues" evidence="8">
    <location>
        <begin position="195"/>
        <end position="212"/>
    </location>
</feature>
<comment type="similarity">
    <text evidence="2 7">Belongs to the derlin family.</text>
</comment>
<keyword evidence="3 7" id="KW-0812">Transmembrane</keyword>
<evidence type="ECO:0000256" key="5">
    <source>
        <dbReference type="ARBA" id="ARBA00022989"/>
    </source>
</evidence>
<evidence type="ECO:0000256" key="7">
    <source>
        <dbReference type="RuleBase" id="RU363059"/>
    </source>
</evidence>
<dbReference type="EMBL" id="JAKWBI020000011">
    <property type="protein sequence ID" value="KAJ2906586.1"/>
    <property type="molecule type" value="Genomic_DNA"/>
</dbReference>
<comment type="function">
    <text evidence="7">May be involved in the degradation of misfolded endoplasmic reticulum (ER) luminal proteins.</text>
</comment>
<evidence type="ECO:0000256" key="3">
    <source>
        <dbReference type="ARBA" id="ARBA00022692"/>
    </source>
</evidence>